<comment type="caution">
    <text evidence="1">The sequence shown here is derived from an EMBL/GenBank/DDBJ whole genome shotgun (WGS) entry which is preliminary data.</text>
</comment>
<evidence type="ECO:0000313" key="2">
    <source>
        <dbReference type="Proteomes" id="UP001243717"/>
    </source>
</evidence>
<dbReference type="EMBL" id="JARXIC010000062">
    <property type="protein sequence ID" value="MDQ8196309.1"/>
    <property type="molecule type" value="Genomic_DNA"/>
</dbReference>
<reference evidence="1 2" key="1">
    <citation type="submission" date="2023-04" db="EMBL/GenBank/DDBJ databases">
        <title>A novel bacteria isolated from coastal sediment.</title>
        <authorList>
            <person name="Liu X.-J."/>
            <person name="Du Z.-J."/>
        </authorList>
    </citation>
    <scope>NUCLEOTIDE SEQUENCE [LARGE SCALE GENOMIC DNA]</scope>
    <source>
        <strain evidence="1 2">SDUM461004</strain>
    </source>
</reference>
<name>A0ABU1ANQ0_9BACT</name>
<keyword evidence="2" id="KW-1185">Reference proteome</keyword>
<organism evidence="1 2">
    <name type="scientific">Thalassobacterium sedimentorum</name>
    <dbReference type="NCBI Taxonomy" id="3041258"/>
    <lineage>
        <taxon>Bacteria</taxon>
        <taxon>Pseudomonadati</taxon>
        <taxon>Verrucomicrobiota</taxon>
        <taxon>Opitutia</taxon>
        <taxon>Puniceicoccales</taxon>
        <taxon>Coraliomargaritaceae</taxon>
        <taxon>Thalassobacterium</taxon>
    </lineage>
</organism>
<accession>A0ABU1ANQ0</accession>
<dbReference type="Proteomes" id="UP001243717">
    <property type="component" value="Unassembled WGS sequence"/>
</dbReference>
<proteinExistence type="predicted"/>
<sequence length="65" mass="6933">MREIYVVAGLLLDDGVGWALWHTTDGAHVGAAITLIGIDYVSFISGMGTDRIARAYRTAGIAHDT</sequence>
<gene>
    <name evidence="1" type="ORF">QEH59_17875</name>
</gene>
<evidence type="ECO:0000313" key="1">
    <source>
        <dbReference type="EMBL" id="MDQ8196309.1"/>
    </source>
</evidence>
<protein>
    <submittedName>
        <fullName evidence="1">Uncharacterized protein</fullName>
    </submittedName>
</protein>